<keyword evidence="13" id="KW-1185">Reference proteome</keyword>
<accession>A0A4R3JYR0</accession>
<dbReference type="Pfam" id="PF01520">
    <property type="entry name" value="Amidase_3"/>
    <property type="match status" value="1"/>
</dbReference>
<comment type="similarity">
    <text evidence="3">Belongs to the N-acetylmuramoyl-L-alanine amidase 3 family.</text>
</comment>
<evidence type="ECO:0000256" key="9">
    <source>
        <dbReference type="ARBA" id="ARBA00074581"/>
    </source>
</evidence>
<evidence type="ECO:0000256" key="10">
    <source>
        <dbReference type="SAM" id="SignalP"/>
    </source>
</evidence>
<dbReference type="GO" id="GO:0030288">
    <property type="term" value="C:outer membrane-bounded periplasmic space"/>
    <property type="evidence" value="ECO:0007669"/>
    <property type="project" value="TreeGrafter"/>
</dbReference>
<comment type="caution">
    <text evidence="12">The sequence shown here is derived from an EMBL/GenBank/DDBJ whole genome shotgun (WGS) entry which is preliminary data.</text>
</comment>
<evidence type="ECO:0000256" key="5">
    <source>
        <dbReference type="ARBA" id="ARBA00022729"/>
    </source>
</evidence>
<organism evidence="12 13">
    <name type="scientific">Sulfuritortus calidifontis</name>
    <dbReference type="NCBI Taxonomy" id="1914471"/>
    <lineage>
        <taxon>Bacteria</taxon>
        <taxon>Pseudomonadati</taxon>
        <taxon>Pseudomonadota</taxon>
        <taxon>Betaproteobacteria</taxon>
        <taxon>Nitrosomonadales</taxon>
        <taxon>Thiobacillaceae</taxon>
        <taxon>Sulfuritortus</taxon>
    </lineage>
</organism>
<keyword evidence="8" id="KW-0961">Cell wall biogenesis/degradation</keyword>
<evidence type="ECO:0000256" key="3">
    <source>
        <dbReference type="ARBA" id="ARBA00010860"/>
    </source>
</evidence>
<dbReference type="FunFam" id="3.40.630.40:FF:000001">
    <property type="entry name" value="N-acetylmuramoyl-L-alanine amidase"/>
    <property type="match status" value="1"/>
</dbReference>
<proteinExistence type="inferred from homology"/>
<dbReference type="InterPro" id="IPR002508">
    <property type="entry name" value="MurNAc-LAA_cat"/>
</dbReference>
<dbReference type="InterPro" id="IPR050695">
    <property type="entry name" value="N-acetylmuramoyl_amidase_3"/>
</dbReference>
<evidence type="ECO:0000256" key="1">
    <source>
        <dbReference type="ARBA" id="ARBA00001561"/>
    </source>
</evidence>
<dbReference type="Gene3D" id="3.40.630.40">
    <property type="entry name" value="Zn-dependent exopeptidases"/>
    <property type="match status" value="1"/>
</dbReference>
<evidence type="ECO:0000259" key="11">
    <source>
        <dbReference type="SMART" id="SM00646"/>
    </source>
</evidence>
<dbReference type="GO" id="GO:0008745">
    <property type="term" value="F:N-acetylmuramoyl-L-alanine amidase activity"/>
    <property type="evidence" value="ECO:0007669"/>
    <property type="project" value="UniProtKB-EC"/>
</dbReference>
<evidence type="ECO:0000256" key="6">
    <source>
        <dbReference type="ARBA" id="ARBA00022764"/>
    </source>
</evidence>
<sequence>MHRIAQDRLKPWLLLALGWACAWAFAAQAAVGVKAVRLWPSADYSRIAIELSEEIGFKQFQLKNPERIVLDLEGVEPEAALTELGGKIGAQDPYIAGVRVARNRPGVTRMVIDLKQESRPQIFTLKPFGDYGHRLVLDVYPAATPPALDKQVESAIAQAEQEAKPADKIASIKPGKAGKNEMVRLVTVAIDPGHGGEDPGAIGANGSREKEVTLAVARRLKAQIDRLPNMRAYLTRDGDYFIPLHERVNKARRAQADLFVSIHADAFIRPDARGSSVFALSEKGATSAAARWLAKRENDADLIGGVNIDVKDVYLKQTLLDLSQTATIADSLKLGRAVLDELGEINTLHKPHVEQAGFAVLKAPDIPSILVETAFISNPEEERRLTDDAYQDRLAAAIAGGIKAYFDKNPPLARTRVVQSF</sequence>
<dbReference type="Pfam" id="PF11741">
    <property type="entry name" value="AMIN"/>
    <property type="match status" value="1"/>
</dbReference>
<keyword evidence="6" id="KW-0574">Periplasm</keyword>
<keyword evidence="5 10" id="KW-0732">Signal</keyword>
<reference evidence="12 13" key="1">
    <citation type="submission" date="2019-03" db="EMBL/GenBank/DDBJ databases">
        <title>Genomic Encyclopedia of Type Strains, Phase IV (KMG-IV): sequencing the most valuable type-strain genomes for metagenomic binning, comparative biology and taxonomic classification.</title>
        <authorList>
            <person name="Goeker M."/>
        </authorList>
    </citation>
    <scope>NUCLEOTIDE SEQUENCE [LARGE SCALE GENOMIC DNA]</scope>
    <source>
        <strain evidence="12 13">DSM 103923</strain>
    </source>
</reference>
<dbReference type="EMBL" id="SLZY01000001">
    <property type="protein sequence ID" value="TCS73885.1"/>
    <property type="molecule type" value="Genomic_DNA"/>
</dbReference>
<comment type="catalytic activity">
    <reaction evidence="1">
        <text>Hydrolyzes the link between N-acetylmuramoyl residues and L-amino acid residues in certain cell-wall glycopeptides.</text>
        <dbReference type="EC" id="3.5.1.28"/>
    </reaction>
</comment>
<dbReference type="InterPro" id="IPR021731">
    <property type="entry name" value="AMIN_dom"/>
</dbReference>
<protein>
    <recommendedName>
        <fullName evidence="9">N-acetylmuramoyl-L-alanine amidase AmiC</fullName>
        <ecNumber evidence="4">3.5.1.28</ecNumber>
    </recommendedName>
</protein>
<dbReference type="EC" id="3.5.1.28" evidence="4"/>
<evidence type="ECO:0000256" key="4">
    <source>
        <dbReference type="ARBA" id="ARBA00011901"/>
    </source>
</evidence>
<feature type="domain" description="MurNAc-LAA" evidence="11">
    <location>
        <begin position="248"/>
        <end position="403"/>
    </location>
</feature>
<dbReference type="CDD" id="cd02696">
    <property type="entry name" value="MurNAc-LAA"/>
    <property type="match status" value="1"/>
</dbReference>
<dbReference type="Proteomes" id="UP000295135">
    <property type="component" value="Unassembled WGS sequence"/>
</dbReference>
<evidence type="ECO:0000313" key="13">
    <source>
        <dbReference type="Proteomes" id="UP000295135"/>
    </source>
</evidence>
<dbReference type="PANTHER" id="PTHR30404:SF0">
    <property type="entry name" value="N-ACETYLMURAMOYL-L-ALANINE AMIDASE AMIC"/>
    <property type="match status" value="1"/>
</dbReference>
<dbReference type="GO" id="GO:0009253">
    <property type="term" value="P:peptidoglycan catabolic process"/>
    <property type="evidence" value="ECO:0007669"/>
    <property type="project" value="InterPro"/>
</dbReference>
<dbReference type="AlphaFoldDB" id="A0A4R3JYR0"/>
<dbReference type="SUPFAM" id="SSF53187">
    <property type="entry name" value="Zn-dependent exopeptidases"/>
    <property type="match status" value="1"/>
</dbReference>
<keyword evidence="7" id="KW-0378">Hydrolase</keyword>
<dbReference type="Gene3D" id="2.60.40.3500">
    <property type="match status" value="1"/>
</dbReference>
<dbReference type="GO" id="GO:0071555">
    <property type="term" value="P:cell wall organization"/>
    <property type="evidence" value="ECO:0007669"/>
    <property type="project" value="UniProtKB-KW"/>
</dbReference>
<feature type="chain" id="PRO_5020660400" description="N-acetylmuramoyl-L-alanine amidase AmiC" evidence="10">
    <location>
        <begin position="30"/>
        <end position="421"/>
    </location>
</feature>
<dbReference type="PANTHER" id="PTHR30404">
    <property type="entry name" value="N-ACETYLMURAMOYL-L-ALANINE AMIDASE"/>
    <property type="match status" value="1"/>
</dbReference>
<name>A0A4R3JYR0_9PROT</name>
<evidence type="ECO:0000256" key="8">
    <source>
        <dbReference type="ARBA" id="ARBA00023316"/>
    </source>
</evidence>
<dbReference type="SMART" id="SM00646">
    <property type="entry name" value="Ami_3"/>
    <property type="match status" value="1"/>
</dbReference>
<gene>
    <name evidence="12" type="ORF">EDC61_101107</name>
</gene>
<feature type="signal peptide" evidence="10">
    <location>
        <begin position="1"/>
        <end position="29"/>
    </location>
</feature>
<evidence type="ECO:0000256" key="2">
    <source>
        <dbReference type="ARBA" id="ARBA00004418"/>
    </source>
</evidence>
<evidence type="ECO:0000313" key="12">
    <source>
        <dbReference type="EMBL" id="TCS73885.1"/>
    </source>
</evidence>
<evidence type="ECO:0000256" key="7">
    <source>
        <dbReference type="ARBA" id="ARBA00022801"/>
    </source>
</evidence>
<comment type="subcellular location">
    <subcellularLocation>
        <location evidence="2">Periplasm</location>
    </subcellularLocation>
</comment>